<dbReference type="Pfam" id="PF00651">
    <property type="entry name" value="BTB"/>
    <property type="match status" value="2"/>
</dbReference>
<comment type="pathway">
    <text evidence="1">Protein modification; protein ubiquitination.</text>
</comment>
<dbReference type="EMBL" id="BQKI01000090">
    <property type="protein sequence ID" value="GJN36676.1"/>
    <property type="molecule type" value="Genomic_DNA"/>
</dbReference>
<dbReference type="Gene3D" id="3.30.710.10">
    <property type="entry name" value="Potassium Channel Kv1.1, Chain A"/>
    <property type="match status" value="2"/>
</dbReference>
<dbReference type="AlphaFoldDB" id="A0AAV5FQX5"/>
<evidence type="ECO:0000313" key="5">
    <source>
        <dbReference type="Proteomes" id="UP001054889"/>
    </source>
</evidence>
<evidence type="ECO:0000313" key="4">
    <source>
        <dbReference type="EMBL" id="GJN36676.1"/>
    </source>
</evidence>
<dbReference type="SUPFAM" id="SSF54695">
    <property type="entry name" value="POZ domain"/>
    <property type="match status" value="1"/>
</dbReference>
<keyword evidence="5" id="KW-1185">Reference proteome</keyword>
<evidence type="ECO:0000259" key="3">
    <source>
        <dbReference type="PROSITE" id="PS50097"/>
    </source>
</evidence>
<dbReference type="GO" id="GO:0016567">
    <property type="term" value="P:protein ubiquitination"/>
    <property type="evidence" value="ECO:0007669"/>
    <property type="project" value="InterPro"/>
</dbReference>
<dbReference type="InterPro" id="IPR056423">
    <property type="entry name" value="BACK_BPM_SPOP"/>
</dbReference>
<comment type="similarity">
    <text evidence="2">Belongs to the Tdpoz family.</text>
</comment>
<dbReference type="Proteomes" id="UP001054889">
    <property type="component" value="Unassembled WGS sequence"/>
</dbReference>
<dbReference type="SMART" id="SM00225">
    <property type="entry name" value="BTB"/>
    <property type="match status" value="1"/>
</dbReference>
<gene>
    <name evidence="4" type="primary">gb25558</name>
    <name evidence="4" type="ORF">PR202_gb25558</name>
</gene>
<dbReference type="InterPro" id="IPR000210">
    <property type="entry name" value="BTB/POZ_dom"/>
</dbReference>
<evidence type="ECO:0000256" key="2">
    <source>
        <dbReference type="ARBA" id="ARBA00010846"/>
    </source>
</evidence>
<dbReference type="PANTHER" id="PTHR26379:SF482">
    <property type="entry name" value="BTB DOMAIN-CONTAINING PROTEIN"/>
    <property type="match status" value="1"/>
</dbReference>
<accession>A0AAV5FQX5</accession>
<dbReference type="PROSITE" id="PS50097">
    <property type="entry name" value="BTB"/>
    <property type="match status" value="1"/>
</dbReference>
<dbReference type="PANTHER" id="PTHR26379">
    <property type="entry name" value="BTB/POZ AND MATH DOMAIN-CONTAINING PROTEIN 1"/>
    <property type="match status" value="1"/>
</dbReference>
<sequence>MQRREQMLLSAWEVRSLLHTWIVLAARSPVFRAQLYGPMREAKSKHITIEDMQPAVFKAMMHFIYTDLLPETDDHALMHFIYTDVLPETGDQRDANLEMIQHLLVAADRYAVDRLKLVCQSILCKTLDVQNVCSTMALAYHHNCDRLKDICLDFITRSDVMDALVKTAGYKNLKRTCPSALAL</sequence>
<proteinExistence type="inferred from homology"/>
<dbReference type="Pfam" id="PF24570">
    <property type="entry name" value="BACK_BPM_SPOP"/>
    <property type="match status" value="1"/>
</dbReference>
<dbReference type="Gene3D" id="1.25.40.420">
    <property type="match status" value="1"/>
</dbReference>
<organism evidence="4 5">
    <name type="scientific">Eleusine coracana subsp. coracana</name>
    <dbReference type="NCBI Taxonomy" id="191504"/>
    <lineage>
        <taxon>Eukaryota</taxon>
        <taxon>Viridiplantae</taxon>
        <taxon>Streptophyta</taxon>
        <taxon>Embryophyta</taxon>
        <taxon>Tracheophyta</taxon>
        <taxon>Spermatophyta</taxon>
        <taxon>Magnoliopsida</taxon>
        <taxon>Liliopsida</taxon>
        <taxon>Poales</taxon>
        <taxon>Poaceae</taxon>
        <taxon>PACMAD clade</taxon>
        <taxon>Chloridoideae</taxon>
        <taxon>Cynodonteae</taxon>
        <taxon>Eleusininae</taxon>
        <taxon>Eleusine</taxon>
    </lineage>
</organism>
<protein>
    <recommendedName>
        <fullName evidence="3">BTB domain-containing protein</fullName>
    </recommendedName>
</protein>
<dbReference type="InterPro" id="IPR045005">
    <property type="entry name" value="BPM1-6"/>
</dbReference>
<reference evidence="4" key="2">
    <citation type="submission" date="2021-12" db="EMBL/GenBank/DDBJ databases">
        <title>Resequencing data analysis of finger millet.</title>
        <authorList>
            <person name="Hatakeyama M."/>
            <person name="Aluri S."/>
            <person name="Balachadran M.T."/>
            <person name="Sivarajan S.R."/>
            <person name="Poveda L."/>
            <person name="Shimizu-Inatsugi R."/>
            <person name="Schlapbach R."/>
            <person name="Sreeman S.M."/>
            <person name="Shimizu K.K."/>
        </authorList>
    </citation>
    <scope>NUCLEOTIDE SEQUENCE</scope>
</reference>
<evidence type="ECO:0000256" key="1">
    <source>
        <dbReference type="ARBA" id="ARBA00004906"/>
    </source>
</evidence>
<comment type="caution">
    <text evidence="4">The sequence shown here is derived from an EMBL/GenBank/DDBJ whole genome shotgun (WGS) entry which is preliminary data.</text>
</comment>
<name>A0AAV5FQX5_ELECO</name>
<dbReference type="InterPro" id="IPR011333">
    <property type="entry name" value="SKP1/BTB/POZ_sf"/>
</dbReference>
<reference evidence="4" key="1">
    <citation type="journal article" date="2018" name="DNA Res.">
        <title>Multiple hybrid de novo genome assembly of finger millet, an orphan allotetraploid crop.</title>
        <authorList>
            <person name="Hatakeyama M."/>
            <person name="Aluri S."/>
            <person name="Balachadran M.T."/>
            <person name="Sivarajan S.R."/>
            <person name="Patrignani A."/>
            <person name="Gruter S."/>
            <person name="Poveda L."/>
            <person name="Shimizu-Inatsugi R."/>
            <person name="Baeten J."/>
            <person name="Francoijs K.J."/>
            <person name="Nataraja K.N."/>
            <person name="Reddy Y.A.N."/>
            <person name="Phadnis S."/>
            <person name="Ravikumar R.L."/>
            <person name="Schlapbach R."/>
            <person name="Sreeman S.M."/>
            <person name="Shimizu K.K."/>
        </authorList>
    </citation>
    <scope>NUCLEOTIDE SEQUENCE</scope>
</reference>
<feature type="domain" description="BTB" evidence="3">
    <location>
        <begin position="23"/>
        <end position="73"/>
    </location>
</feature>